<dbReference type="Gene3D" id="3.40.50.1980">
    <property type="entry name" value="Nitrogenase molybdenum iron protein domain"/>
    <property type="match status" value="2"/>
</dbReference>
<organism evidence="6 7">
    <name type="scientific">Methanoculleus marisnigri</name>
    <dbReference type="NCBI Taxonomy" id="2198"/>
    <lineage>
        <taxon>Archaea</taxon>
        <taxon>Methanobacteriati</taxon>
        <taxon>Methanobacteriota</taxon>
        <taxon>Stenosarchaea group</taxon>
        <taxon>Methanomicrobia</taxon>
        <taxon>Methanomicrobiales</taxon>
        <taxon>Methanomicrobiaceae</taxon>
        <taxon>Methanoculleus</taxon>
    </lineage>
</organism>
<dbReference type="GO" id="GO:0046872">
    <property type="term" value="F:metal ion binding"/>
    <property type="evidence" value="ECO:0007669"/>
    <property type="project" value="InterPro"/>
</dbReference>
<evidence type="ECO:0000256" key="1">
    <source>
        <dbReference type="ARBA" id="ARBA00011028"/>
    </source>
</evidence>
<dbReference type="InterPro" id="IPR006129">
    <property type="entry name" value="AdhesinB"/>
</dbReference>
<keyword evidence="2" id="KW-0813">Transport</keyword>
<dbReference type="InterPro" id="IPR050492">
    <property type="entry name" value="Bact_metal-bind_prot9"/>
</dbReference>
<dbReference type="GO" id="GO:0030001">
    <property type="term" value="P:metal ion transport"/>
    <property type="evidence" value="ECO:0007669"/>
    <property type="project" value="InterPro"/>
</dbReference>
<dbReference type="Pfam" id="PF01297">
    <property type="entry name" value="ZnuA"/>
    <property type="match status" value="1"/>
</dbReference>
<dbReference type="PATRIC" id="fig|2198.3.peg.1328"/>
<protein>
    <submittedName>
        <fullName evidence="6">Putative zinc transport system zinc-binding lipoprotein adcA</fullName>
    </submittedName>
</protein>
<dbReference type="Proteomes" id="UP000054598">
    <property type="component" value="Unassembled WGS sequence"/>
</dbReference>
<feature type="coiled-coil region" evidence="4">
    <location>
        <begin position="181"/>
        <end position="208"/>
    </location>
</feature>
<keyword evidence="3" id="KW-0732">Signal</keyword>
<evidence type="ECO:0000256" key="3">
    <source>
        <dbReference type="ARBA" id="ARBA00022729"/>
    </source>
</evidence>
<gene>
    <name evidence="6" type="ORF">XE10_1403</name>
</gene>
<keyword evidence="4" id="KW-0175">Coiled coil</keyword>
<name>A0A101ISE5_9EURY</name>
<dbReference type="InterPro" id="IPR006127">
    <property type="entry name" value="ZnuA-like"/>
</dbReference>
<dbReference type="AlphaFoldDB" id="A0A101ISE5"/>
<evidence type="ECO:0000256" key="2">
    <source>
        <dbReference type="ARBA" id="ARBA00022448"/>
    </source>
</evidence>
<accession>A0A101ISE5</accession>
<comment type="caution">
    <text evidence="6">The sequence shown here is derived from an EMBL/GenBank/DDBJ whole genome shotgun (WGS) entry which is preliminary data.</text>
</comment>
<evidence type="ECO:0000256" key="4">
    <source>
        <dbReference type="SAM" id="Coils"/>
    </source>
</evidence>
<keyword evidence="6" id="KW-0449">Lipoprotein</keyword>
<feature type="region of interest" description="Disordered" evidence="5">
    <location>
        <begin position="135"/>
        <end position="156"/>
    </location>
</feature>
<dbReference type="PROSITE" id="PS51257">
    <property type="entry name" value="PROKAR_LIPOPROTEIN"/>
    <property type="match status" value="1"/>
</dbReference>
<sequence>MGSQDKGNITSLSLIAAAFVILLLAAATAGCTGTDRQQDDRVVVAVTIPPEQEFVERIGGDHVRVILLVPPGADPHTYEPPPGVLADVAEADMYAVVGSGIEFELAWQEKIAALNPDMLVVDCSQGVDLISTGEADHEEEDPLESHHHGGTDPHIWVSPKNAKVMVENIREGLVEVDPANADDYRRNADDYLEELDTLDAEIAGALAESGTTKVMVYHSSWAYLARDYGLTEVPIEDEGKEPSPQRLEHLITQAKEEQIRVIFASPEHSTRSAEVIADEIDGTVVLVSPLAKDYLENMRDVASAFAESGKP</sequence>
<dbReference type="SUPFAM" id="SSF53807">
    <property type="entry name" value="Helical backbone' metal receptor"/>
    <property type="match status" value="1"/>
</dbReference>
<evidence type="ECO:0000313" key="7">
    <source>
        <dbReference type="Proteomes" id="UP000054598"/>
    </source>
</evidence>
<dbReference type="PANTHER" id="PTHR42953">
    <property type="entry name" value="HIGH-AFFINITY ZINC UPTAKE SYSTEM PROTEIN ZNUA-RELATED"/>
    <property type="match status" value="1"/>
</dbReference>
<proteinExistence type="inferred from homology"/>
<comment type="similarity">
    <text evidence="1">Belongs to the bacterial solute-binding protein 9 family.</text>
</comment>
<dbReference type="PRINTS" id="PR00691">
    <property type="entry name" value="ADHESINB"/>
</dbReference>
<evidence type="ECO:0000313" key="6">
    <source>
        <dbReference type="EMBL" id="KUL00460.1"/>
    </source>
</evidence>
<dbReference type="PANTHER" id="PTHR42953:SF3">
    <property type="entry name" value="HIGH-AFFINITY ZINC UPTAKE SYSTEM PROTEIN ZNUA"/>
    <property type="match status" value="1"/>
</dbReference>
<dbReference type="EMBL" id="LGHE01000168">
    <property type="protein sequence ID" value="KUL00460.1"/>
    <property type="molecule type" value="Genomic_DNA"/>
</dbReference>
<reference evidence="7" key="1">
    <citation type="journal article" date="2015" name="MBio">
        <title>Genome-Resolved Metagenomic Analysis Reveals Roles for Candidate Phyla and Other Microbial Community Members in Biogeochemical Transformations in Oil Reservoirs.</title>
        <authorList>
            <person name="Hu P."/>
            <person name="Tom L."/>
            <person name="Singh A."/>
            <person name="Thomas B.C."/>
            <person name="Baker B.J."/>
            <person name="Piceno Y.M."/>
            <person name="Andersen G.L."/>
            <person name="Banfield J.F."/>
        </authorList>
    </citation>
    <scope>NUCLEOTIDE SEQUENCE [LARGE SCALE GENOMIC DNA]</scope>
</reference>
<dbReference type="GO" id="GO:0007155">
    <property type="term" value="P:cell adhesion"/>
    <property type="evidence" value="ECO:0007669"/>
    <property type="project" value="InterPro"/>
</dbReference>
<evidence type="ECO:0000256" key="5">
    <source>
        <dbReference type="SAM" id="MobiDB-lite"/>
    </source>
</evidence>